<dbReference type="SMART" id="SM00354">
    <property type="entry name" value="HTH_LACI"/>
    <property type="match status" value="1"/>
</dbReference>
<sequence>MPASADQGVKQHVTMRDVAALAGVAASTVSRALTAPDRVSEETRIRIEDAARQLEYVSLERPRNRWGDGRHGMVALVVHTLENPFCLDVMRGVDAQLRAAGFRQMVVTVGSSPTQEKQILEELQGTCDGAVLVVPTLDESAAREINKRLPMVTINRDIQGVPSIIIDTPSASVQAMEHLVALGHSEITYIRGDIGTWNEVRCLTALEDRGKELGVAVRSLGPFSPHLSQGAAAADAAVHAGSSACLVFNDIIALGMLERLRTRGIRVPQDISIVGCDDIFGTSMSWPPLTTISTPAEQAGLMAASALLDAVGSRKGSSRSSSTTLSPRLIIRESVGPAPAHG</sequence>
<dbReference type="Proteomes" id="UP000065151">
    <property type="component" value="Chromosome"/>
</dbReference>
<dbReference type="Gene3D" id="1.10.260.40">
    <property type="entry name" value="lambda repressor-like DNA-binding domains"/>
    <property type="match status" value="1"/>
</dbReference>
<dbReference type="SUPFAM" id="SSF47413">
    <property type="entry name" value="lambda repressor-like DNA-binding domains"/>
    <property type="match status" value="1"/>
</dbReference>
<dbReference type="InterPro" id="IPR028082">
    <property type="entry name" value="Peripla_BP_I"/>
</dbReference>
<dbReference type="CDD" id="cd01392">
    <property type="entry name" value="HTH_LacI"/>
    <property type="match status" value="1"/>
</dbReference>
<keyword evidence="3" id="KW-0804">Transcription</keyword>
<evidence type="ECO:0000256" key="3">
    <source>
        <dbReference type="ARBA" id="ARBA00023163"/>
    </source>
</evidence>
<dbReference type="Pfam" id="PF13377">
    <property type="entry name" value="Peripla_BP_3"/>
    <property type="match status" value="1"/>
</dbReference>
<evidence type="ECO:0000313" key="6">
    <source>
        <dbReference type="Proteomes" id="UP000065151"/>
    </source>
</evidence>
<accession>A0A0U3Q487</accession>
<dbReference type="AlphaFoldDB" id="A0A0U3Q487"/>
<name>A0A0U3Q487_9MICC</name>
<evidence type="ECO:0000259" key="4">
    <source>
        <dbReference type="PROSITE" id="PS50932"/>
    </source>
</evidence>
<dbReference type="PANTHER" id="PTHR30146">
    <property type="entry name" value="LACI-RELATED TRANSCRIPTIONAL REPRESSOR"/>
    <property type="match status" value="1"/>
</dbReference>
<dbReference type="KEGG" id="psul:AU252_09990"/>
<dbReference type="InterPro" id="IPR000843">
    <property type="entry name" value="HTH_LacI"/>
</dbReference>
<dbReference type="SUPFAM" id="SSF53822">
    <property type="entry name" value="Periplasmic binding protein-like I"/>
    <property type="match status" value="1"/>
</dbReference>
<evidence type="ECO:0000313" key="5">
    <source>
        <dbReference type="EMBL" id="ALV41438.1"/>
    </source>
</evidence>
<dbReference type="Gene3D" id="3.40.50.2300">
    <property type="match status" value="2"/>
</dbReference>
<feature type="domain" description="HTH lacI-type" evidence="4">
    <location>
        <begin position="13"/>
        <end position="57"/>
    </location>
</feature>
<gene>
    <name evidence="5" type="ORF">AU252_09990</name>
</gene>
<dbReference type="PROSITE" id="PS50932">
    <property type="entry name" value="HTH_LACI_2"/>
    <property type="match status" value="1"/>
</dbReference>
<dbReference type="EMBL" id="CP013747">
    <property type="protein sequence ID" value="ALV41438.1"/>
    <property type="molecule type" value="Genomic_DNA"/>
</dbReference>
<dbReference type="InterPro" id="IPR010982">
    <property type="entry name" value="Lambda_DNA-bd_dom_sf"/>
</dbReference>
<evidence type="ECO:0000256" key="2">
    <source>
        <dbReference type="ARBA" id="ARBA00023125"/>
    </source>
</evidence>
<dbReference type="STRING" id="121292.AU252_09990"/>
<protein>
    <recommendedName>
        <fullName evidence="4">HTH lacI-type domain-containing protein</fullName>
    </recommendedName>
</protein>
<organism evidence="5">
    <name type="scientific">Pseudarthrobacter sulfonivorans</name>
    <dbReference type="NCBI Taxonomy" id="121292"/>
    <lineage>
        <taxon>Bacteria</taxon>
        <taxon>Bacillati</taxon>
        <taxon>Actinomycetota</taxon>
        <taxon>Actinomycetes</taxon>
        <taxon>Micrococcales</taxon>
        <taxon>Micrococcaceae</taxon>
        <taxon>Pseudarthrobacter</taxon>
    </lineage>
</organism>
<dbReference type="PANTHER" id="PTHR30146:SF138">
    <property type="entry name" value="TRANSCRIPTIONAL REGULATORY PROTEIN"/>
    <property type="match status" value="1"/>
</dbReference>
<proteinExistence type="predicted"/>
<evidence type="ECO:0000256" key="1">
    <source>
        <dbReference type="ARBA" id="ARBA00023015"/>
    </source>
</evidence>
<dbReference type="GO" id="GO:0003700">
    <property type="term" value="F:DNA-binding transcription factor activity"/>
    <property type="evidence" value="ECO:0007669"/>
    <property type="project" value="TreeGrafter"/>
</dbReference>
<dbReference type="Pfam" id="PF00356">
    <property type="entry name" value="LacI"/>
    <property type="match status" value="1"/>
</dbReference>
<dbReference type="GO" id="GO:0000976">
    <property type="term" value="F:transcription cis-regulatory region binding"/>
    <property type="evidence" value="ECO:0007669"/>
    <property type="project" value="TreeGrafter"/>
</dbReference>
<keyword evidence="2" id="KW-0238">DNA-binding</keyword>
<reference evidence="5 6" key="1">
    <citation type="submission" date="2015-12" db="EMBL/GenBank/DDBJ databases">
        <authorList>
            <person name="Shamseldin A."/>
            <person name="Moawad H."/>
            <person name="Abd El-Rahim W.M."/>
            <person name="Sadowsky M.J."/>
        </authorList>
    </citation>
    <scope>NUCLEOTIDE SEQUENCE [LARGE SCALE GENOMIC DNA]</scope>
    <source>
        <strain evidence="5 6">Ar51</strain>
    </source>
</reference>
<dbReference type="CDD" id="cd06267">
    <property type="entry name" value="PBP1_LacI_sugar_binding-like"/>
    <property type="match status" value="1"/>
</dbReference>
<keyword evidence="1" id="KW-0805">Transcription regulation</keyword>
<dbReference type="InterPro" id="IPR046335">
    <property type="entry name" value="LacI/GalR-like_sensor"/>
</dbReference>